<accession>A0A813VWC4</accession>
<comment type="similarity">
    <text evidence="1">Belongs to the LDH2/MDH2 oxidoreductase family.</text>
</comment>
<dbReference type="Proteomes" id="UP000663882">
    <property type="component" value="Unassembled WGS sequence"/>
</dbReference>
<reference evidence="6" key="1">
    <citation type="submission" date="2021-02" db="EMBL/GenBank/DDBJ databases">
        <authorList>
            <person name="Nowell W R."/>
        </authorList>
    </citation>
    <scope>NUCLEOTIDE SEQUENCE</scope>
</reference>
<dbReference type="SMART" id="SM00116">
    <property type="entry name" value="CBS"/>
    <property type="match status" value="2"/>
</dbReference>
<evidence type="ECO:0000256" key="2">
    <source>
        <dbReference type="ARBA" id="ARBA00023002"/>
    </source>
</evidence>
<dbReference type="InterPro" id="IPR043144">
    <property type="entry name" value="Mal/L-sulf/L-lact_DH-like_ah"/>
</dbReference>
<dbReference type="InterPro" id="IPR046342">
    <property type="entry name" value="CBS_dom_sf"/>
</dbReference>
<evidence type="ECO:0000256" key="4">
    <source>
        <dbReference type="SAM" id="MobiDB-lite"/>
    </source>
</evidence>
<dbReference type="PROSITE" id="PS51371">
    <property type="entry name" value="CBS"/>
    <property type="match status" value="2"/>
</dbReference>
<dbReference type="Gene3D" id="3.30.1370.60">
    <property type="entry name" value="Hypothetical oxidoreductase yiak, domain 2"/>
    <property type="match status" value="1"/>
</dbReference>
<dbReference type="Gene3D" id="1.10.1530.10">
    <property type="match status" value="1"/>
</dbReference>
<evidence type="ECO:0000313" key="7">
    <source>
        <dbReference type="Proteomes" id="UP000663882"/>
    </source>
</evidence>
<dbReference type="InterPro" id="IPR036111">
    <property type="entry name" value="Mal/L-sulfo/L-lacto_DH-like_sf"/>
</dbReference>
<name>A0A813VWC4_9BILA</name>
<dbReference type="Pfam" id="PF02615">
    <property type="entry name" value="Ldh_2"/>
    <property type="match status" value="1"/>
</dbReference>
<evidence type="ECO:0000256" key="1">
    <source>
        <dbReference type="ARBA" id="ARBA00006056"/>
    </source>
</evidence>
<dbReference type="InterPro" id="IPR000644">
    <property type="entry name" value="CBS_dom"/>
</dbReference>
<dbReference type="AlphaFoldDB" id="A0A813VWC4"/>
<keyword evidence="2" id="KW-0560">Oxidoreductase</keyword>
<dbReference type="InterPro" id="IPR043143">
    <property type="entry name" value="Mal/L-sulf/L-lact_DH-like_NADP"/>
</dbReference>
<dbReference type="GO" id="GO:0016491">
    <property type="term" value="F:oxidoreductase activity"/>
    <property type="evidence" value="ECO:0007669"/>
    <property type="project" value="UniProtKB-KW"/>
</dbReference>
<gene>
    <name evidence="6" type="ORF">RFH988_LOCUS6052</name>
</gene>
<dbReference type="InterPro" id="IPR003767">
    <property type="entry name" value="Malate/L-lactate_DH-like"/>
</dbReference>
<dbReference type="EMBL" id="CAJNOO010000177">
    <property type="protein sequence ID" value="CAF0843098.1"/>
    <property type="molecule type" value="Genomic_DNA"/>
</dbReference>
<sequence length="561" mass="62129">MLSKNFFRFINNSCNRKYQQIFSCHASTTSKINGSNNEFNTEQKEKIIPKDDLFSFIVQCMMKVGTRPSHAEVLADNLTMADYRGHYSHGLNRLDMYVNDVKTGTTAKDGNPIILKELPGTALVDGQNLIGPYVGKYCMNIAMEKAKKVGIGLVSVRRSNHFGIAGYYSLKAVDKGLIGWAFTNTSPLVVPTRSKAQSLGTNPIAFGAPAENNDSFVLDMATSTVALGKVEISQRRGEEIPNTWGVNAQGIPVTKPQEVQGLLALGGPEESSGYKGYGLAMMVEILCGILSGSHFGPWVRSWKVNTTEANLGQCFIAIDPNAFEDEFGSRLQKLINYCRALPPSESGKPVLIAGDPERVHMAKCEKLGGIPYPQSQIDYINELARTLKIDENTTVIEALNQFVKYRISALPIVDSQRKLVNIYSKFDVIGLAADKTYTNLNMTIKEALAYRKERLETVAKCYKNETLAICMERIVKAEVHRLVVVDNDEHVIGVLSLSDLLNYIVIRPTKIQPLVSPLPQTTITHLVPTINVFTEDDPVVEEEEEEEDENINGKAIEKKTN</sequence>
<proteinExistence type="inferred from homology"/>
<organism evidence="6 7">
    <name type="scientific">Rotaria sordida</name>
    <dbReference type="NCBI Taxonomy" id="392033"/>
    <lineage>
        <taxon>Eukaryota</taxon>
        <taxon>Metazoa</taxon>
        <taxon>Spiralia</taxon>
        <taxon>Gnathifera</taxon>
        <taxon>Rotifera</taxon>
        <taxon>Eurotatoria</taxon>
        <taxon>Bdelloidea</taxon>
        <taxon>Philodinida</taxon>
        <taxon>Philodinidae</taxon>
        <taxon>Rotaria</taxon>
    </lineage>
</organism>
<evidence type="ECO:0000256" key="3">
    <source>
        <dbReference type="PROSITE-ProRule" id="PRU00703"/>
    </source>
</evidence>
<dbReference type="CDD" id="cd04641">
    <property type="entry name" value="CBS_euAMPK_gamma-like_repeat2"/>
    <property type="match status" value="1"/>
</dbReference>
<dbReference type="PANTHER" id="PTHR11091:SF0">
    <property type="entry name" value="MALATE DEHYDROGENASE"/>
    <property type="match status" value="1"/>
</dbReference>
<comment type="caution">
    <text evidence="6">The sequence shown here is derived from an EMBL/GenBank/DDBJ whole genome shotgun (WGS) entry which is preliminary data.</text>
</comment>
<evidence type="ECO:0000313" key="6">
    <source>
        <dbReference type="EMBL" id="CAF0843098.1"/>
    </source>
</evidence>
<dbReference type="SUPFAM" id="SSF89733">
    <property type="entry name" value="L-sulfolactate dehydrogenase-like"/>
    <property type="match status" value="1"/>
</dbReference>
<feature type="domain" description="CBS" evidence="5">
    <location>
        <begin position="454"/>
        <end position="511"/>
    </location>
</feature>
<keyword evidence="3" id="KW-0129">CBS domain</keyword>
<feature type="compositionally biased region" description="Acidic residues" evidence="4">
    <location>
        <begin position="539"/>
        <end position="550"/>
    </location>
</feature>
<protein>
    <recommendedName>
        <fullName evidence="5">CBS domain-containing protein</fullName>
    </recommendedName>
</protein>
<dbReference type="SUPFAM" id="SSF54631">
    <property type="entry name" value="CBS-domain pair"/>
    <property type="match status" value="1"/>
</dbReference>
<feature type="region of interest" description="Disordered" evidence="4">
    <location>
        <begin position="539"/>
        <end position="561"/>
    </location>
</feature>
<dbReference type="Pfam" id="PF00571">
    <property type="entry name" value="CBS"/>
    <property type="match status" value="2"/>
</dbReference>
<dbReference type="OrthoDB" id="7881616at2759"/>
<evidence type="ECO:0000259" key="5">
    <source>
        <dbReference type="PROSITE" id="PS51371"/>
    </source>
</evidence>
<dbReference type="Gene3D" id="3.10.580.10">
    <property type="entry name" value="CBS-domain"/>
    <property type="match status" value="1"/>
</dbReference>
<dbReference type="PANTHER" id="PTHR11091">
    <property type="entry name" value="OXIDOREDUCTASE-RELATED"/>
    <property type="match status" value="1"/>
</dbReference>
<feature type="domain" description="CBS" evidence="5">
    <location>
        <begin position="380"/>
        <end position="438"/>
    </location>
</feature>